<dbReference type="STRING" id="461836.A0A0L0DSG6"/>
<dbReference type="OrthoDB" id="10013407at2759"/>
<dbReference type="AlphaFoldDB" id="A0A0L0DSG6"/>
<keyword evidence="13" id="KW-0862">Zinc</keyword>
<keyword evidence="21" id="KW-0812">Transmembrane</keyword>
<evidence type="ECO:0000256" key="12">
    <source>
        <dbReference type="ARBA" id="ARBA00022824"/>
    </source>
</evidence>
<evidence type="ECO:0000256" key="10">
    <source>
        <dbReference type="ARBA" id="ARBA00022729"/>
    </source>
</evidence>
<evidence type="ECO:0000256" key="18">
    <source>
        <dbReference type="ARBA" id="ARBA00023228"/>
    </source>
</evidence>
<dbReference type="GO" id="GO:0004180">
    <property type="term" value="F:carboxypeptidase activity"/>
    <property type="evidence" value="ECO:0007669"/>
    <property type="project" value="UniProtKB-KW"/>
</dbReference>
<keyword evidence="10" id="KW-0732">Signal</keyword>
<evidence type="ECO:0000256" key="11">
    <source>
        <dbReference type="ARBA" id="ARBA00022801"/>
    </source>
</evidence>
<protein>
    <recommendedName>
        <fullName evidence="5">Carboxypeptidase Q</fullName>
    </recommendedName>
    <alternativeName>
        <fullName evidence="20">Plasma glutamate carboxypeptidase</fullName>
    </alternativeName>
</protein>
<evidence type="ECO:0000256" key="15">
    <source>
        <dbReference type="ARBA" id="ARBA00023049"/>
    </source>
</evidence>
<dbReference type="GO" id="GO:0005783">
    <property type="term" value="C:endoplasmic reticulum"/>
    <property type="evidence" value="ECO:0007669"/>
    <property type="project" value="UniProtKB-SubCell"/>
</dbReference>
<evidence type="ECO:0000256" key="20">
    <source>
        <dbReference type="ARBA" id="ARBA00033328"/>
    </source>
</evidence>
<dbReference type="PANTHER" id="PTHR12053">
    <property type="entry name" value="PROTEASE FAMILY M28 PLASMA GLUTAMATE CARBOXYPEPTIDASE-RELATED"/>
    <property type="match status" value="1"/>
</dbReference>
<name>A0A0L0DSG6_THETB</name>
<keyword evidence="17" id="KW-0325">Glycoprotein</keyword>
<organism evidence="23 24">
    <name type="scientific">Thecamonas trahens ATCC 50062</name>
    <dbReference type="NCBI Taxonomy" id="461836"/>
    <lineage>
        <taxon>Eukaryota</taxon>
        <taxon>Apusozoa</taxon>
        <taxon>Apusomonadida</taxon>
        <taxon>Apusomonadidae</taxon>
        <taxon>Thecamonas</taxon>
    </lineage>
</organism>
<feature type="transmembrane region" description="Helical" evidence="21">
    <location>
        <begin position="16"/>
        <end position="36"/>
    </location>
</feature>
<dbReference type="PANTHER" id="PTHR12053:SF3">
    <property type="entry name" value="CARBOXYPEPTIDASE Q"/>
    <property type="match status" value="1"/>
</dbReference>
<evidence type="ECO:0000256" key="17">
    <source>
        <dbReference type="ARBA" id="ARBA00023180"/>
    </source>
</evidence>
<evidence type="ECO:0000256" key="14">
    <source>
        <dbReference type="ARBA" id="ARBA00023034"/>
    </source>
</evidence>
<dbReference type="InterPro" id="IPR007484">
    <property type="entry name" value="Peptidase_M28"/>
</dbReference>
<dbReference type="Gene3D" id="3.50.30.30">
    <property type="match status" value="1"/>
</dbReference>
<dbReference type="PROSITE" id="PS51257">
    <property type="entry name" value="PROKAR_LIPOPROTEIN"/>
    <property type="match status" value="1"/>
</dbReference>
<proteinExistence type="predicted"/>
<evidence type="ECO:0000256" key="21">
    <source>
        <dbReference type="SAM" id="Phobius"/>
    </source>
</evidence>
<keyword evidence="16" id="KW-0865">Zymogen</keyword>
<dbReference type="GO" id="GO:0005615">
    <property type="term" value="C:extracellular space"/>
    <property type="evidence" value="ECO:0007669"/>
    <property type="project" value="TreeGrafter"/>
</dbReference>
<dbReference type="GO" id="GO:0046872">
    <property type="term" value="F:metal ion binding"/>
    <property type="evidence" value="ECO:0007669"/>
    <property type="project" value="UniProtKB-KW"/>
</dbReference>
<accession>A0A0L0DSG6</accession>
<keyword evidence="21" id="KW-0472">Membrane</keyword>
<evidence type="ECO:0000313" key="23">
    <source>
        <dbReference type="EMBL" id="KNC55152.1"/>
    </source>
</evidence>
<evidence type="ECO:0000256" key="3">
    <source>
        <dbReference type="ARBA" id="ARBA00004555"/>
    </source>
</evidence>
<comment type="subunit">
    <text evidence="19">Homodimer. The monomeric form is inactive while the homodimer is active.</text>
</comment>
<dbReference type="RefSeq" id="XP_013753207.1">
    <property type="nucleotide sequence ID" value="XM_013897753.1"/>
</dbReference>
<evidence type="ECO:0000313" key="24">
    <source>
        <dbReference type="Proteomes" id="UP000054408"/>
    </source>
</evidence>
<dbReference type="GO" id="GO:0005764">
    <property type="term" value="C:lysosome"/>
    <property type="evidence" value="ECO:0007669"/>
    <property type="project" value="UniProtKB-SubCell"/>
</dbReference>
<evidence type="ECO:0000256" key="13">
    <source>
        <dbReference type="ARBA" id="ARBA00022833"/>
    </source>
</evidence>
<evidence type="ECO:0000256" key="1">
    <source>
        <dbReference type="ARBA" id="ARBA00004240"/>
    </source>
</evidence>
<dbReference type="SUPFAM" id="SSF53187">
    <property type="entry name" value="Zn-dependent exopeptidases"/>
    <property type="match status" value="1"/>
</dbReference>
<gene>
    <name evidence="23" type="ORF">AMSG_10761</name>
</gene>
<dbReference type="InterPro" id="IPR039866">
    <property type="entry name" value="CPQ"/>
</dbReference>
<evidence type="ECO:0000256" key="4">
    <source>
        <dbReference type="ARBA" id="ARBA00004613"/>
    </source>
</evidence>
<reference evidence="23 24" key="1">
    <citation type="submission" date="2010-05" db="EMBL/GenBank/DDBJ databases">
        <title>The Genome Sequence of Thecamonas trahens ATCC 50062.</title>
        <authorList>
            <consortium name="The Broad Institute Genome Sequencing Platform"/>
            <person name="Russ C."/>
            <person name="Cuomo C."/>
            <person name="Shea T."/>
            <person name="Young S.K."/>
            <person name="Zeng Q."/>
            <person name="Koehrsen M."/>
            <person name="Haas B."/>
            <person name="Borodovsky M."/>
            <person name="Guigo R."/>
            <person name="Alvarado L."/>
            <person name="Berlin A."/>
            <person name="Bochicchio J."/>
            <person name="Borenstein D."/>
            <person name="Chapman S."/>
            <person name="Chen Z."/>
            <person name="Freedman E."/>
            <person name="Gellesch M."/>
            <person name="Goldberg J."/>
            <person name="Griggs A."/>
            <person name="Gujja S."/>
            <person name="Heilman E."/>
            <person name="Heiman D."/>
            <person name="Hepburn T."/>
            <person name="Howarth C."/>
            <person name="Jen D."/>
            <person name="Larson L."/>
            <person name="Mehta T."/>
            <person name="Park D."/>
            <person name="Pearson M."/>
            <person name="Roberts A."/>
            <person name="Saif S."/>
            <person name="Shenoy N."/>
            <person name="Sisk P."/>
            <person name="Stolte C."/>
            <person name="Sykes S."/>
            <person name="Thomson T."/>
            <person name="Walk T."/>
            <person name="White J."/>
            <person name="Yandava C."/>
            <person name="Burger G."/>
            <person name="Gray M.W."/>
            <person name="Holland P.W.H."/>
            <person name="King N."/>
            <person name="Lang F.B.F."/>
            <person name="Roger A.J."/>
            <person name="Ruiz-Trillo I."/>
            <person name="Lander E."/>
            <person name="Nusbaum C."/>
        </authorList>
    </citation>
    <scope>NUCLEOTIDE SEQUENCE [LARGE SCALE GENOMIC DNA]</scope>
    <source>
        <strain evidence="23 24">ATCC 50062</strain>
    </source>
</reference>
<dbReference type="GO" id="GO:0043171">
    <property type="term" value="P:peptide catabolic process"/>
    <property type="evidence" value="ECO:0007669"/>
    <property type="project" value="TreeGrafter"/>
</dbReference>
<dbReference type="Proteomes" id="UP000054408">
    <property type="component" value="Unassembled WGS sequence"/>
</dbReference>
<evidence type="ECO:0000256" key="8">
    <source>
        <dbReference type="ARBA" id="ARBA00022670"/>
    </source>
</evidence>
<dbReference type="GO" id="GO:0005794">
    <property type="term" value="C:Golgi apparatus"/>
    <property type="evidence" value="ECO:0007669"/>
    <property type="project" value="UniProtKB-SubCell"/>
</dbReference>
<dbReference type="Gene3D" id="3.40.630.10">
    <property type="entry name" value="Zn peptidases"/>
    <property type="match status" value="1"/>
</dbReference>
<keyword evidence="14" id="KW-0333">Golgi apparatus</keyword>
<evidence type="ECO:0000256" key="9">
    <source>
        <dbReference type="ARBA" id="ARBA00022723"/>
    </source>
</evidence>
<keyword evidence="15" id="KW-0482">Metalloprotease</keyword>
<feature type="domain" description="Peptidase M28" evidence="22">
    <location>
        <begin position="285"/>
        <end position="478"/>
    </location>
</feature>
<keyword evidence="7" id="KW-0121">Carboxypeptidase</keyword>
<dbReference type="GO" id="GO:0006508">
    <property type="term" value="P:proteolysis"/>
    <property type="evidence" value="ECO:0007669"/>
    <property type="project" value="UniProtKB-KW"/>
</dbReference>
<keyword evidence="21" id="KW-1133">Transmembrane helix</keyword>
<evidence type="ECO:0000259" key="22">
    <source>
        <dbReference type="Pfam" id="PF04389"/>
    </source>
</evidence>
<keyword evidence="24" id="KW-1185">Reference proteome</keyword>
<dbReference type="OMA" id="IVFYNRP"/>
<comment type="subcellular location">
    <subcellularLocation>
        <location evidence="1">Endoplasmic reticulum</location>
    </subcellularLocation>
    <subcellularLocation>
        <location evidence="3">Golgi apparatus</location>
    </subcellularLocation>
    <subcellularLocation>
        <location evidence="2">Lysosome</location>
    </subcellularLocation>
    <subcellularLocation>
        <location evidence="4">Secreted</location>
    </subcellularLocation>
</comment>
<sequence>MGIVQRVCPSARAGILYIYAVSACVLLLVTVAYMSYGKSPSAHILRAALRASYATRINSIFESAAKLHTKPWAKLATLADDFGSRLSGSQGLDDAIDWTAREMRADGLDSVELINVTVPVWRRGSRSASYASLISPRHADLAVMALGGSVPTPGPGEALEAEAVVVSSYGELRTMGAIGSADGKIVVLDAAWVSYDENYEYRSRAAVEAARVGAVAVLVRSLTPHSIYSVHTGGMHYEPGVVQIPAGAITTEDADMLRRMQDRGHVLSLALALNCSVGPPAPSANVVAELTGRTHPEQVVLLGAHIDAWDVGTGAMDDGGGVVAVWHALSLLHSLGLRPARTIRVVLFTNEENGLAGGQAYAEHYASELGNHVLAIESDSGVFDPRGFYAAGGSSETAAALSAVATLLSHPPTHVDARAMTSALETGADISPLLAAGVPTLELQADGGVYFDYHHTRADTADKIDPVELNRCIGVLAAMAYVVADMPETLPR</sequence>
<keyword evidence="11" id="KW-0378">Hydrolase</keyword>
<dbReference type="Pfam" id="PF04389">
    <property type="entry name" value="Peptidase_M28"/>
    <property type="match status" value="1"/>
</dbReference>
<evidence type="ECO:0000256" key="19">
    <source>
        <dbReference type="ARBA" id="ARBA00025833"/>
    </source>
</evidence>
<keyword evidence="12" id="KW-0256">Endoplasmic reticulum</keyword>
<dbReference type="GeneID" id="25568907"/>
<keyword evidence="18" id="KW-0458">Lysosome</keyword>
<evidence type="ECO:0000256" key="6">
    <source>
        <dbReference type="ARBA" id="ARBA00022525"/>
    </source>
</evidence>
<dbReference type="GO" id="GO:0070573">
    <property type="term" value="F:metallodipeptidase activity"/>
    <property type="evidence" value="ECO:0007669"/>
    <property type="project" value="InterPro"/>
</dbReference>
<keyword evidence="9" id="KW-0479">Metal-binding</keyword>
<keyword evidence="8" id="KW-0645">Protease</keyword>
<evidence type="ECO:0000256" key="7">
    <source>
        <dbReference type="ARBA" id="ARBA00022645"/>
    </source>
</evidence>
<evidence type="ECO:0000256" key="2">
    <source>
        <dbReference type="ARBA" id="ARBA00004371"/>
    </source>
</evidence>
<evidence type="ECO:0000256" key="5">
    <source>
        <dbReference type="ARBA" id="ARBA00014116"/>
    </source>
</evidence>
<keyword evidence="6" id="KW-0964">Secreted</keyword>
<dbReference type="eggNOG" id="KOG2195">
    <property type="taxonomic scope" value="Eukaryota"/>
</dbReference>
<dbReference type="EMBL" id="GL349496">
    <property type="protein sequence ID" value="KNC55152.1"/>
    <property type="molecule type" value="Genomic_DNA"/>
</dbReference>
<evidence type="ECO:0000256" key="16">
    <source>
        <dbReference type="ARBA" id="ARBA00023145"/>
    </source>
</evidence>